<keyword evidence="1" id="KW-0812">Transmembrane</keyword>
<feature type="transmembrane region" description="Helical" evidence="1">
    <location>
        <begin position="110"/>
        <end position="129"/>
    </location>
</feature>
<dbReference type="OrthoDB" id="4374395at2"/>
<feature type="transmembrane region" description="Helical" evidence="1">
    <location>
        <begin position="86"/>
        <end position="104"/>
    </location>
</feature>
<dbReference type="STRING" id="1544416.Cocul_02069"/>
<sequence length="179" mass="19079">MDASQVASESDIILAPGEKGLYARKFRPTLTLFWLRTTMVVTNKRILIRYPNTVFGIIPLGFEEMAMPVGSVAGVTTSQKVKFGQLLFSGLLALVFVLVGFGQIAGNVGLGFILILLGGFFTASALNAISSSFAVTNSGGGRNECTVSILDKDKLTQFKNKVNEIIYSASSGGTSWAEV</sequence>
<name>A0A0Q0YB56_9CORY</name>
<evidence type="ECO:0000313" key="3">
    <source>
        <dbReference type="Proteomes" id="UP000050517"/>
    </source>
</evidence>
<evidence type="ECO:0000313" key="2">
    <source>
        <dbReference type="EMBL" id="KQB83097.1"/>
    </source>
</evidence>
<dbReference type="EMBL" id="LKST01000004">
    <property type="protein sequence ID" value="KQB83097.1"/>
    <property type="molecule type" value="Genomic_DNA"/>
</dbReference>
<dbReference type="Proteomes" id="UP000050517">
    <property type="component" value="Unassembled WGS sequence"/>
</dbReference>
<proteinExistence type="predicted"/>
<keyword evidence="3" id="KW-1185">Reference proteome</keyword>
<keyword evidence="1" id="KW-0472">Membrane</keyword>
<dbReference type="PATRIC" id="fig|1544416.3.peg.2064"/>
<keyword evidence="1" id="KW-1133">Transmembrane helix</keyword>
<gene>
    <name evidence="2" type="ORF">Cocul_02069</name>
</gene>
<dbReference type="RefSeq" id="WP_055123143.1">
    <property type="nucleotide sequence ID" value="NZ_LKST01000004.1"/>
</dbReference>
<dbReference type="AlphaFoldDB" id="A0A0Q0YB56"/>
<reference evidence="2 3" key="1">
    <citation type="submission" date="2015-10" db="EMBL/GenBank/DDBJ databases">
        <title>Corynebacteirum lowii and Corynebacterium oculi species nova, derived from human clinical disease and and emended description of Corynebacterium mastiditis.</title>
        <authorList>
            <person name="Bernard K."/>
            <person name="Pacheco A.L."/>
            <person name="Mcdougall C."/>
            <person name="Burtx T."/>
            <person name="Weibe D."/>
            <person name="Tyler S."/>
            <person name="Olson A.B."/>
            <person name="Cnockaert M."/>
            <person name="Eguchi H."/>
            <person name="Kuwahara T."/>
            <person name="Nakayama-Imaohji H."/>
            <person name="Boudewijins M."/>
            <person name="Van Hoecke F."/>
            <person name="Bernier A.-M."/>
            <person name="Vandamme P."/>
        </authorList>
    </citation>
    <scope>NUCLEOTIDE SEQUENCE [LARGE SCALE GENOMIC DNA]</scope>
    <source>
        <strain evidence="2 3">NML 130210</strain>
    </source>
</reference>
<comment type="caution">
    <text evidence="2">The sequence shown here is derived from an EMBL/GenBank/DDBJ whole genome shotgun (WGS) entry which is preliminary data.</text>
</comment>
<protein>
    <submittedName>
        <fullName evidence="2">Uncharacterized protein</fullName>
    </submittedName>
</protein>
<evidence type="ECO:0000256" key="1">
    <source>
        <dbReference type="SAM" id="Phobius"/>
    </source>
</evidence>
<organism evidence="2 3">
    <name type="scientific">Corynebacterium oculi</name>
    <dbReference type="NCBI Taxonomy" id="1544416"/>
    <lineage>
        <taxon>Bacteria</taxon>
        <taxon>Bacillati</taxon>
        <taxon>Actinomycetota</taxon>
        <taxon>Actinomycetes</taxon>
        <taxon>Mycobacteriales</taxon>
        <taxon>Corynebacteriaceae</taxon>
        <taxon>Corynebacterium</taxon>
    </lineage>
</organism>
<accession>A0A0Q0YB56</accession>